<dbReference type="GO" id="GO:0008270">
    <property type="term" value="F:zinc ion binding"/>
    <property type="evidence" value="ECO:0007669"/>
    <property type="project" value="InterPro"/>
</dbReference>
<protein>
    <submittedName>
        <fullName evidence="7">4,5-DOPA dioxygenase extradiol</fullName>
    </submittedName>
</protein>
<feature type="domain" description="Extradiol ring-cleavage dioxygenase class III enzyme subunit B" evidence="6">
    <location>
        <begin position="49"/>
        <end position="250"/>
    </location>
</feature>
<evidence type="ECO:0000256" key="2">
    <source>
        <dbReference type="ARBA" id="ARBA00007581"/>
    </source>
</evidence>
<dbReference type="GO" id="GO:0008198">
    <property type="term" value="F:ferrous iron binding"/>
    <property type="evidence" value="ECO:0007669"/>
    <property type="project" value="InterPro"/>
</dbReference>
<evidence type="ECO:0000313" key="7">
    <source>
        <dbReference type="EMBL" id="SIS54986.1"/>
    </source>
</evidence>
<accession>A0A1N7K0F5</accession>
<dbReference type="SUPFAM" id="SSF53213">
    <property type="entry name" value="LigB-like"/>
    <property type="match status" value="1"/>
</dbReference>
<keyword evidence="4" id="KW-0862">Zinc</keyword>
<dbReference type="InterPro" id="IPR004183">
    <property type="entry name" value="Xdiol_dOase_suB"/>
</dbReference>
<comment type="cofactor">
    <cofactor evidence="1">
        <name>Zn(2+)</name>
        <dbReference type="ChEBI" id="CHEBI:29105"/>
    </cofactor>
</comment>
<comment type="similarity">
    <text evidence="2">Belongs to the DODA-type extradiol aromatic ring-opening dioxygenase family.</text>
</comment>
<evidence type="ECO:0000256" key="4">
    <source>
        <dbReference type="ARBA" id="ARBA00022833"/>
    </source>
</evidence>
<evidence type="ECO:0000256" key="3">
    <source>
        <dbReference type="ARBA" id="ARBA00022723"/>
    </source>
</evidence>
<dbReference type="Proteomes" id="UP000186098">
    <property type="component" value="Unassembled WGS sequence"/>
</dbReference>
<dbReference type="PIRSF" id="PIRSF006157">
    <property type="entry name" value="Doxgns_DODA"/>
    <property type="match status" value="1"/>
</dbReference>
<keyword evidence="3" id="KW-0479">Metal-binding</keyword>
<name>A0A1N7K0F5_9RHOB</name>
<dbReference type="PANTHER" id="PTHR30096:SF0">
    <property type="entry name" value="4,5-DOPA DIOXYGENASE EXTRADIOL-LIKE PROTEIN"/>
    <property type="match status" value="1"/>
</dbReference>
<reference evidence="8" key="1">
    <citation type="submission" date="2017-01" db="EMBL/GenBank/DDBJ databases">
        <authorList>
            <person name="Varghese N."/>
            <person name="Submissions S."/>
        </authorList>
    </citation>
    <scope>NUCLEOTIDE SEQUENCE [LARGE SCALE GENOMIC DNA]</scope>
    <source>
        <strain evidence="8">DSM 18714</strain>
    </source>
</reference>
<dbReference type="RefSeq" id="WP_076363308.1">
    <property type="nucleotide sequence ID" value="NZ_FTOM01000001.1"/>
</dbReference>
<keyword evidence="5" id="KW-0560">Oxidoreductase</keyword>
<dbReference type="Pfam" id="PF02900">
    <property type="entry name" value="LigB"/>
    <property type="match status" value="1"/>
</dbReference>
<dbReference type="PANTHER" id="PTHR30096">
    <property type="entry name" value="4,5-DOPA DIOXYGENASE EXTRADIOL-LIKE PROTEIN"/>
    <property type="match status" value="1"/>
</dbReference>
<keyword evidence="8" id="KW-1185">Reference proteome</keyword>
<proteinExistence type="inferred from homology"/>
<evidence type="ECO:0000313" key="8">
    <source>
        <dbReference type="Proteomes" id="UP000186098"/>
    </source>
</evidence>
<evidence type="ECO:0000259" key="6">
    <source>
        <dbReference type="Pfam" id="PF02900"/>
    </source>
</evidence>
<keyword evidence="7" id="KW-0223">Dioxygenase</keyword>
<dbReference type="GO" id="GO:0016702">
    <property type="term" value="F:oxidoreductase activity, acting on single donors with incorporation of molecular oxygen, incorporation of two atoms of oxygen"/>
    <property type="evidence" value="ECO:0007669"/>
    <property type="project" value="UniProtKB-ARBA"/>
</dbReference>
<gene>
    <name evidence="7" type="ORF">SAMN05421795_101497</name>
</gene>
<dbReference type="EMBL" id="FTOM01000001">
    <property type="protein sequence ID" value="SIS54986.1"/>
    <property type="molecule type" value="Genomic_DNA"/>
</dbReference>
<dbReference type="CDD" id="cd07363">
    <property type="entry name" value="45_DOPA_Dioxygenase"/>
    <property type="match status" value="1"/>
</dbReference>
<dbReference type="InterPro" id="IPR014436">
    <property type="entry name" value="Extradiol_dOase_DODA"/>
</dbReference>
<dbReference type="Gene3D" id="3.40.830.10">
    <property type="entry name" value="LigB-like"/>
    <property type="match status" value="1"/>
</dbReference>
<dbReference type="NCBIfam" id="NF007914">
    <property type="entry name" value="PRK10628.1"/>
    <property type="match status" value="1"/>
</dbReference>
<dbReference type="STRING" id="407234.SAMN05421795_101497"/>
<dbReference type="OrthoDB" id="9790889at2"/>
<sequence>MTSPRTLDALRDRLSPSDRMPLVFLGHGSPMNAIEDNAYSRAWSALGQALPRPQAILVVSAHWMSRGTTLVDISRHPRTIHDFYGFPEALFAQRYPAPGAPDLAREIGALLARHHAQTDDEWGLDHGAWTVLKYLYPDADVPVFQVSVDMSRGLAHQLEIGRVLAGLRDRGVLILGSGNVVHNLRAVSWGAKEKPHDFALEFDRMFADRLSDRDLAALTDRARLGPLLDMAHPSVDHYLPALTVAGAADAGDDLTFMTDAIDLGSISMRSFVFHAR</sequence>
<evidence type="ECO:0000256" key="1">
    <source>
        <dbReference type="ARBA" id="ARBA00001947"/>
    </source>
</evidence>
<dbReference type="AlphaFoldDB" id="A0A1N7K0F5"/>
<organism evidence="7 8">
    <name type="scientific">Phaeovulum vinaykumarii</name>
    <dbReference type="NCBI Taxonomy" id="407234"/>
    <lineage>
        <taxon>Bacteria</taxon>
        <taxon>Pseudomonadati</taxon>
        <taxon>Pseudomonadota</taxon>
        <taxon>Alphaproteobacteria</taxon>
        <taxon>Rhodobacterales</taxon>
        <taxon>Paracoccaceae</taxon>
        <taxon>Phaeovulum</taxon>
    </lineage>
</organism>
<evidence type="ECO:0000256" key="5">
    <source>
        <dbReference type="ARBA" id="ARBA00023002"/>
    </source>
</evidence>